<evidence type="ECO:0000256" key="3">
    <source>
        <dbReference type="ARBA" id="ARBA00023136"/>
    </source>
</evidence>
<dbReference type="InterPro" id="IPR050310">
    <property type="entry name" value="VPS10-sortilin"/>
</dbReference>
<evidence type="ECO:0000259" key="7">
    <source>
        <dbReference type="SMART" id="SM00602"/>
    </source>
</evidence>
<dbReference type="Gene3D" id="2.10.70.80">
    <property type="match status" value="1"/>
</dbReference>
<reference evidence="8 9" key="1">
    <citation type="journal article" date="2008" name="Nature">
        <title>The Trichoplax genome and the nature of placozoans.</title>
        <authorList>
            <person name="Srivastava M."/>
            <person name="Begovic E."/>
            <person name="Chapman J."/>
            <person name="Putnam N.H."/>
            <person name="Hellsten U."/>
            <person name="Kawashima T."/>
            <person name="Kuo A."/>
            <person name="Mitros T."/>
            <person name="Salamov A."/>
            <person name="Carpenter M.L."/>
            <person name="Signorovitch A.Y."/>
            <person name="Moreno M.A."/>
            <person name="Kamm K."/>
            <person name="Grimwood J."/>
            <person name="Schmutz J."/>
            <person name="Shapiro H."/>
            <person name="Grigoriev I.V."/>
            <person name="Buss L.W."/>
            <person name="Schierwater B."/>
            <person name="Dellaporta S.L."/>
            <person name="Rokhsar D.S."/>
        </authorList>
    </citation>
    <scope>NUCLEOTIDE SEQUENCE [LARGE SCALE GENOMIC DNA]</scope>
    <source>
        <strain evidence="8 9">Grell-BS-1999</strain>
    </source>
</reference>
<evidence type="ECO:0000256" key="2">
    <source>
        <dbReference type="ARBA" id="ARBA00022737"/>
    </source>
</evidence>
<dbReference type="GeneID" id="6755979"/>
<dbReference type="SUPFAM" id="SSF110296">
    <property type="entry name" value="Oligoxyloglucan reducing end-specific cellobiohydrolase"/>
    <property type="match status" value="1"/>
</dbReference>
<keyword evidence="9" id="KW-1185">Reference proteome</keyword>
<keyword evidence="5" id="KW-1133">Transmembrane helix</keyword>
<accession>B3S339</accession>
<dbReference type="Gene3D" id="3.30.60.270">
    <property type="match status" value="1"/>
</dbReference>
<dbReference type="PANTHER" id="PTHR12106">
    <property type="entry name" value="SORTILIN RELATED"/>
    <property type="match status" value="1"/>
</dbReference>
<evidence type="ECO:0000313" key="9">
    <source>
        <dbReference type="Proteomes" id="UP000009022"/>
    </source>
</evidence>
<dbReference type="InterPro" id="IPR015943">
    <property type="entry name" value="WD40/YVTN_repeat-like_dom_sf"/>
</dbReference>
<dbReference type="OMA" id="RSCTAND"/>
<dbReference type="InterPro" id="IPR031778">
    <property type="entry name" value="Sortilin_N"/>
</dbReference>
<dbReference type="SMART" id="SM00602">
    <property type="entry name" value="VPS10"/>
    <property type="match status" value="1"/>
</dbReference>
<dbReference type="KEGG" id="tad:TRIADDRAFT_58583"/>
<comment type="subcellular location">
    <subcellularLocation>
        <location evidence="1">Membrane</location>
    </subcellularLocation>
</comment>
<feature type="transmembrane region" description="Helical" evidence="5">
    <location>
        <begin position="760"/>
        <end position="780"/>
    </location>
</feature>
<dbReference type="Pfam" id="PF15902">
    <property type="entry name" value="Sortilin-Vps10"/>
    <property type="match status" value="1"/>
</dbReference>
<keyword evidence="3 5" id="KW-0472">Membrane</keyword>
<dbReference type="AlphaFoldDB" id="B3S339"/>
<organism evidence="8 9">
    <name type="scientific">Trichoplax adhaerens</name>
    <name type="common">Trichoplax reptans</name>
    <dbReference type="NCBI Taxonomy" id="10228"/>
    <lineage>
        <taxon>Eukaryota</taxon>
        <taxon>Metazoa</taxon>
        <taxon>Placozoa</taxon>
        <taxon>Uniplacotomia</taxon>
        <taxon>Trichoplacea</taxon>
        <taxon>Trichoplacidae</taxon>
        <taxon>Trichoplax</taxon>
    </lineage>
</organism>
<dbReference type="PhylomeDB" id="B3S339"/>
<evidence type="ECO:0000256" key="6">
    <source>
        <dbReference type="SAM" id="SignalP"/>
    </source>
</evidence>
<dbReference type="GO" id="GO:0016020">
    <property type="term" value="C:membrane"/>
    <property type="evidence" value="ECO:0000318"/>
    <property type="project" value="GO_Central"/>
</dbReference>
<evidence type="ECO:0000313" key="8">
    <source>
        <dbReference type="EMBL" id="EDV22901.1"/>
    </source>
</evidence>
<protein>
    <recommendedName>
        <fullName evidence="7">VPS10 domain-containing protein</fullName>
    </recommendedName>
</protein>
<dbReference type="CDD" id="cd15482">
    <property type="entry name" value="Sialidase_non-viral"/>
    <property type="match status" value="1"/>
</dbReference>
<keyword evidence="2" id="KW-0677">Repeat</keyword>
<dbReference type="OrthoDB" id="443634at2759"/>
<dbReference type="InterPro" id="IPR031777">
    <property type="entry name" value="Sortilin_C"/>
</dbReference>
<dbReference type="Gene3D" id="2.130.10.10">
    <property type="entry name" value="YVTN repeat-like/Quinoprotein amine dehydrogenase"/>
    <property type="match status" value="1"/>
</dbReference>
<dbReference type="Pfam" id="PF15901">
    <property type="entry name" value="Sortilin_C"/>
    <property type="match status" value="1"/>
</dbReference>
<gene>
    <name evidence="8" type="ORF">TRIADDRAFT_58583</name>
</gene>
<evidence type="ECO:0000256" key="5">
    <source>
        <dbReference type="SAM" id="Phobius"/>
    </source>
</evidence>
<sequence length="815" mass="90580">MAKFGLQWFILLCTLGITVASAHQESSTLTYLAKELNEEPEVYEVTLNPDFNNEESIGKVLAERKSGHSLPVENVFRQRRDNINVQNTVALKNDSNNVAFIFYVGMKTNNTEFILEPTIDSELFYPSVGFRQQIILILTLSRSGSGLVTNSHFYRSTNNGAQFVKSNFFNGKVVRSWTLNGLDRLKVIFRDARNPRTIYTTSDAGKTISTVNLPFTASTLSYSRVASISGYVAGYDFTKKALYVSSNMGATWKSVATNVTRYSWAFGGDDPYRIYYEYTDYNRTTIRYIKTNTMAAGIFDTKMGPVVPFNLIVSNNYIFTLKSGSARNSTADLLYVSYKRSPFRVANFPVTILNRGFLILETVDNEVVMAVNHKSNLTNLYISDQSGAFFSRTITNILTAPDSSWRRGLAYVGFYRIASLPGSYMVSQVVGKAPIGFFPPSVTKISYNKGGSWHTIKAPSTDRFGKATNCQLPACSLHINFFTGVAILNRGVYTSNAAPGLVLGFGSYGKVFSRANATLYISNDGGFSWAQSSPTSNIFTALDHGSVILTAQRGTQRNQTFISYSCNGGKTFTNVKIADQTMTLLTIITEPGSKSLRASVYGYFHINNYEWIIANLYFQPLLIRKCSENDYINWTPADQYGTKNCLLGSRKVYQVKKPSSCCFNGADYSRPVSNQNCTCGVEDFECNYGFNALANGTCQIVETYRSQCVSNTSVFTTSVYRKVPGSSCIGGNQNQYLAKDTYSCVTLAKLSGNGLGAGTYVGIIIGVVVVLLVVVGIYMFRKNIDEKFSNFRRRKDEYLQEDLDHSVDFSRTEKA</sequence>
<keyword evidence="4" id="KW-0325">Glycoprotein</keyword>
<feature type="signal peptide" evidence="6">
    <location>
        <begin position="1"/>
        <end position="20"/>
    </location>
</feature>
<dbReference type="STRING" id="10228.B3S339"/>
<dbReference type="EMBL" id="DS985248">
    <property type="protein sequence ID" value="EDV22901.1"/>
    <property type="molecule type" value="Genomic_DNA"/>
</dbReference>
<dbReference type="CTD" id="6755979"/>
<dbReference type="InParanoid" id="B3S339"/>
<feature type="domain" description="VPS10" evidence="7">
    <location>
        <begin position="142"/>
        <end position="747"/>
    </location>
</feature>
<name>B3S339_TRIAD</name>
<dbReference type="GO" id="GO:0006892">
    <property type="term" value="P:post-Golgi vesicle-mediated transport"/>
    <property type="evidence" value="ECO:0000318"/>
    <property type="project" value="GO_Central"/>
</dbReference>
<dbReference type="InterPro" id="IPR006581">
    <property type="entry name" value="VPS10"/>
</dbReference>
<evidence type="ECO:0000256" key="4">
    <source>
        <dbReference type="ARBA" id="ARBA00023180"/>
    </source>
</evidence>
<dbReference type="PANTHER" id="PTHR12106:SF27">
    <property type="entry name" value="SORTILIN-RELATED RECEPTOR"/>
    <property type="match status" value="1"/>
</dbReference>
<dbReference type="RefSeq" id="XP_002114767.1">
    <property type="nucleotide sequence ID" value="XM_002114731.1"/>
</dbReference>
<dbReference type="GO" id="GO:0005794">
    <property type="term" value="C:Golgi apparatus"/>
    <property type="evidence" value="ECO:0000318"/>
    <property type="project" value="GO_Central"/>
</dbReference>
<proteinExistence type="predicted"/>
<keyword evidence="5" id="KW-0812">Transmembrane</keyword>
<keyword evidence="6" id="KW-0732">Signal</keyword>
<feature type="chain" id="PRO_5002798436" description="VPS10 domain-containing protein" evidence="6">
    <location>
        <begin position="21"/>
        <end position="815"/>
    </location>
</feature>
<dbReference type="eggNOG" id="KOG3511">
    <property type="taxonomic scope" value="Eukaryota"/>
</dbReference>
<evidence type="ECO:0000256" key="1">
    <source>
        <dbReference type="ARBA" id="ARBA00004370"/>
    </source>
</evidence>
<dbReference type="Proteomes" id="UP000009022">
    <property type="component" value="Unassembled WGS sequence"/>
</dbReference>
<dbReference type="HOGENOM" id="CLU_345246_0_0_1"/>